<keyword evidence="1" id="KW-0812">Transmembrane</keyword>
<reference evidence="2 3" key="1">
    <citation type="submission" date="2021-06" db="EMBL/GenBank/DDBJ databases">
        <title>Caerostris darwini draft genome.</title>
        <authorList>
            <person name="Kono N."/>
            <person name="Arakawa K."/>
        </authorList>
    </citation>
    <scope>NUCLEOTIDE SEQUENCE [LARGE SCALE GENOMIC DNA]</scope>
</reference>
<comment type="caution">
    <text evidence="2">The sequence shown here is derived from an EMBL/GenBank/DDBJ whole genome shotgun (WGS) entry which is preliminary data.</text>
</comment>
<gene>
    <name evidence="2" type="ORF">CDAR_243331</name>
</gene>
<keyword evidence="3" id="KW-1185">Reference proteome</keyword>
<evidence type="ECO:0000256" key="1">
    <source>
        <dbReference type="SAM" id="Phobius"/>
    </source>
</evidence>
<proteinExistence type="predicted"/>
<evidence type="ECO:0000313" key="3">
    <source>
        <dbReference type="Proteomes" id="UP001054837"/>
    </source>
</evidence>
<dbReference type="EMBL" id="BPLQ01000598">
    <property type="protein sequence ID" value="GIX73319.1"/>
    <property type="molecule type" value="Genomic_DNA"/>
</dbReference>
<dbReference type="AlphaFoldDB" id="A0AAV4MR71"/>
<evidence type="ECO:0000313" key="2">
    <source>
        <dbReference type="EMBL" id="GIX73319.1"/>
    </source>
</evidence>
<organism evidence="2 3">
    <name type="scientific">Caerostris darwini</name>
    <dbReference type="NCBI Taxonomy" id="1538125"/>
    <lineage>
        <taxon>Eukaryota</taxon>
        <taxon>Metazoa</taxon>
        <taxon>Ecdysozoa</taxon>
        <taxon>Arthropoda</taxon>
        <taxon>Chelicerata</taxon>
        <taxon>Arachnida</taxon>
        <taxon>Araneae</taxon>
        <taxon>Araneomorphae</taxon>
        <taxon>Entelegynae</taxon>
        <taxon>Araneoidea</taxon>
        <taxon>Araneidae</taxon>
        <taxon>Caerostris</taxon>
    </lineage>
</organism>
<name>A0AAV4MR71_9ARAC</name>
<keyword evidence="1" id="KW-0472">Membrane</keyword>
<feature type="transmembrane region" description="Helical" evidence="1">
    <location>
        <begin position="62"/>
        <end position="83"/>
    </location>
</feature>
<protein>
    <submittedName>
        <fullName evidence="2">Uncharacterized protein</fullName>
    </submittedName>
</protein>
<keyword evidence="1" id="KW-1133">Transmembrane helix</keyword>
<sequence length="90" mass="10102">MGSSDCSRQSGSYWLPLTHERAFIRITTDLIERTRIFAMAAVVVSQENQQTELIRSPLIRSAICMGILGLLIYNLQFSVLNLLSNSLLSK</sequence>
<dbReference type="Proteomes" id="UP001054837">
    <property type="component" value="Unassembled WGS sequence"/>
</dbReference>
<accession>A0AAV4MR71</accession>